<gene>
    <name evidence="1" type="ORF">S7S_06200</name>
</gene>
<accession>A0A0B4XKN3</accession>
<dbReference type="OrthoDB" id="8549996at2"/>
<dbReference type="STRING" id="391936.S7S_06200"/>
<dbReference type="SUPFAM" id="SSF47598">
    <property type="entry name" value="Ribbon-helix-helix"/>
    <property type="match status" value="1"/>
</dbReference>
<sequence length="79" mass="8524">MDRLTINLPEGYHQALKEAAARRGVPIGKMVAEALAAYGVKPAQTVQDLLQRARLQSALTEAQALALAEAETRAVRRGQ</sequence>
<dbReference type="RefSeq" id="WP_008739740.1">
    <property type="nucleotide sequence ID" value="NZ_CP004387.1"/>
</dbReference>
<dbReference type="KEGG" id="apac:S7S_06200"/>
<evidence type="ECO:0008006" key="3">
    <source>
        <dbReference type="Google" id="ProtNLM"/>
    </source>
</evidence>
<protein>
    <recommendedName>
        <fullName evidence="3">CopG family transcriptional regulator</fullName>
    </recommendedName>
</protein>
<proteinExistence type="predicted"/>
<dbReference type="HOGENOM" id="CLU_196681_0_0_6"/>
<dbReference type="Gene3D" id="6.10.180.10">
    <property type="entry name" value="Antitoxin ParD"/>
    <property type="match status" value="1"/>
</dbReference>
<reference evidence="1 2" key="1">
    <citation type="journal article" date="2012" name="J. Bacteriol.">
        <title>Genome sequence of an alkane-degrading bacterium, Alcanivorax pacificus type strain W11-5, isolated from deep sea sediment.</title>
        <authorList>
            <person name="Lai Q."/>
            <person name="Shao Z."/>
        </authorList>
    </citation>
    <scope>NUCLEOTIDE SEQUENCE [LARGE SCALE GENOMIC DNA]</scope>
    <source>
        <strain evidence="1 2">W11-5</strain>
    </source>
</reference>
<name>A0A0B4XKN3_9GAMM</name>
<dbReference type="Proteomes" id="UP000006764">
    <property type="component" value="Chromosome"/>
</dbReference>
<dbReference type="InterPro" id="IPR038296">
    <property type="entry name" value="ParD_sf"/>
</dbReference>
<evidence type="ECO:0000313" key="1">
    <source>
        <dbReference type="EMBL" id="AJD47656.1"/>
    </source>
</evidence>
<evidence type="ECO:0000313" key="2">
    <source>
        <dbReference type="Proteomes" id="UP000006764"/>
    </source>
</evidence>
<dbReference type="InterPro" id="IPR010985">
    <property type="entry name" value="Ribbon_hlx_hlx"/>
</dbReference>
<dbReference type="EMBL" id="CP004387">
    <property type="protein sequence ID" value="AJD47656.1"/>
    <property type="molecule type" value="Genomic_DNA"/>
</dbReference>
<keyword evidence="2" id="KW-1185">Reference proteome</keyword>
<dbReference type="GO" id="GO:0006355">
    <property type="term" value="P:regulation of DNA-templated transcription"/>
    <property type="evidence" value="ECO:0007669"/>
    <property type="project" value="InterPro"/>
</dbReference>
<dbReference type="AlphaFoldDB" id="A0A0B4XKN3"/>
<organism evidence="1 2">
    <name type="scientific">Isoalcanivorax pacificus W11-5</name>
    <dbReference type="NCBI Taxonomy" id="391936"/>
    <lineage>
        <taxon>Bacteria</taxon>
        <taxon>Pseudomonadati</taxon>
        <taxon>Pseudomonadota</taxon>
        <taxon>Gammaproteobacteria</taxon>
        <taxon>Oceanospirillales</taxon>
        <taxon>Alcanivoracaceae</taxon>
        <taxon>Isoalcanivorax</taxon>
    </lineage>
</organism>